<keyword evidence="6 10" id="KW-0479">Metal-binding</keyword>
<keyword evidence="4 10" id="KW-0963">Cytoplasm</keyword>
<dbReference type="RefSeq" id="XP_067716017.1">
    <property type="nucleotide sequence ID" value="XM_067859916.1"/>
</dbReference>
<dbReference type="GO" id="GO:0051537">
    <property type="term" value="F:2 iron, 2 sulfur cluster binding"/>
    <property type="evidence" value="ECO:0007669"/>
    <property type="project" value="UniProtKB-UniRule"/>
</dbReference>
<dbReference type="GO" id="GO:0009055">
    <property type="term" value="F:electron transfer activity"/>
    <property type="evidence" value="ECO:0007669"/>
    <property type="project" value="UniProtKB-UniRule"/>
</dbReference>
<dbReference type="Proteomes" id="UP001497744">
    <property type="component" value="Unassembled WGS sequence"/>
</dbReference>
<dbReference type="HAMAP" id="MF_03115">
    <property type="entry name" value="Anamorsin"/>
    <property type="match status" value="1"/>
</dbReference>
<feature type="short sequence motif" description="Cx2C motif 2" evidence="10">
    <location>
        <begin position="230"/>
        <end position="233"/>
    </location>
</feature>
<dbReference type="GO" id="GO:0046872">
    <property type="term" value="F:metal ion binding"/>
    <property type="evidence" value="ECO:0007669"/>
    <property type="project" value="UniProtKB-KW"/>
</dbReference>
<proteinExistence type="inferred from homology"/>
<comment type="similarity">
    <text evidence="2 10">Belongs to the anamorsin family.</text>
</comment>
<keyword evidence="13" id="KW-1185">Reference proteome</keyword>
<keyword evidence="8 10" id="KW-0411">Iron-sulfur</keyword>
<feature type="binding site" evidence="10">
    <location>
        <position position="230"/>
    </location>
    <ligand>
        <name>[4Fe-4S] cluster</name>
        <dbReference type="ChEBI" id="CHEBI:49883"/>
    </ligand>
</feature>
<evidence type="ECO:0000256" key="7">
    <source>
        <dbReference type="ARBA" id="ARBA00023004"/>
    </source>
</evidence>
<dbReference type="EMBL" id="BPLF01000003">
    <property type="protein sequence ID" value="GIX63948.1"/>
    <property type="molecule type" value="Genomic_DNA"/>
</dbReference>
<evidence type="ECO:0000313" key="13">
    <source>
        <dbReference type="Proteomes" id="UP001497744"/>
    </source>
</evidence>
<evidence type="ECO:0000259" key="11">
    <source>
        <dbReference type="Pfam" id="PF05093"/>
    </source>
</evidence>
<keyword evidence="3 10" id="KW-0004">4Fe-4S</keyword>
<dbReference type="Gene3D" id="3.40.50.150">
    <property type="entry name" value="Vaccinia Virus protein VP39"/>
    <property type="match status" value="1"/>
</dbReference>
<evidence type="ECO:0000256" key="10">
    <source>
        <dbReference type="HAMAP-Rule" id="MF_03115"/>
    </source>
</evidence>
<name>A0AAV4LW07_BABCB</name>
<feature type="binding site" evidence="10">
    <location>
        <position position="219"/>
    </location>
    <ligand>
        <name>[4Fe-4S] cluster</name>
        <dbReference type="ChEBI" id="CHEBI:49883"/>
    </ligand>
</feature>
<feature type="binding site" evidence="10">
    <location>
        <position position="233"/>
    </location>
    <ligand>
        <name>[4Fe-4S] cluster</name>
        <dbReference type="ChEBI" id="CHEBI:49883"/>
    </ligand>
</feature>
<feature type="binding site" evidence="10">
    <location>
        <position position="190"/>
    </location>
    <ligand>
        <name>[2Fe-2S] cluster</name>
        <dbReference type="ChEBI" id="CHEBI:190135"/>
    </ligand>
</feature>
<comment type="domain">
    <text evidence="10">The twin Cx2C motifs are involved in the recognition by the mitochondrial MIA40-ERV1 disulfide relay system. The formation of 2 disulfide bonds in the Cx2C motifs through dithiol/disulfide exchange reactions effectively traps the protein in the mitochondrial intermembrane space.</text>
</comment>
<dbReference type="InterPro" id="IPR007785">
    <property type="entry name" value="Anamorsin"/>
</dbReference>
<dbReference type="InterPro" id="IPR046408">
    <property type="entry name" value="CIAPIN1"/>
</dbReference>
<dbReference type="PANTHER" id="PTHR13273:SF14">
    <property type="entry name" value="ANAMORSIN"/>
    <property type="match status" value="1"/>
</dbReference>
<evidence type="ECO:0000256" key="6">
    <source>
        <dbReference type="ARBA" id="ARBA00022723"/>
    </source>
</evidence>
<keyword evidence="5 10" id="KW-0001">2Fe-2S</keyword>
<feature type="region of interest" description="Fe-S binding site B" evidence="10">
    <location>
        <begin position="219"/>
        <end position="233"/>
    </location>
</feature>
<organism evidence="12 13">
    <name type="scientific">Babesia caballi</name>
    <dbReference type="NCBI Taxonomy" id="5871"/>
    <lineage>
        <taxon>Eukaryota</taxon>
        <taxon>Sar</taxon>
        <taxon>Alveolata</taxon>
        <taxon>Apicomplexa</taxon>
        <taxon>Aconoidasida</taxon>
        <taxon>Piroplasmida</taxon>
        <taxon>Babesiidae</taxon>
        <taxon>Babesia</taxon>
    </lineage>
</organism>
<evidence type="ECO:0000256" key="8">
    <source>
        <dbReference type="ARBA" id="ARBA00023014"/>
    </source>
</evidence>
<keyword evidence="7 10" id="KW-0408">Iron</keyword>
<comment type="domain">
    <text evidence="10">The C-terminal domain binds 2 Fe-S clusters but is otherwise mostly in an intrinsically disordered conformation.</text>
</comment>
<dbReference type="GeneID" id="94195429"/>
<comment type="domain">
    <text evidence="10">The N-terminal domain has structural similarity with S-adenosyl-L-methionine-dependent methyltransferases, but does not bind S-adenosyl-L-methionine. It is required for correct assembly of the 2 Fe-S clusters.</text>
</comment>
<evidence type="ECO:0000256" key="5">
    <source>
        <dbReference type="ARBA" id="ARBA00022714"/>
    </source>
</evidence>
<evidence type="ECO:0000256" key="3">
    <source>
        <dbReference type="ARBA" id="ARBA00022485"/>
    </source>
</evidence>
<comment type="subunit">
    <text evidence="10">Monomer.</text>
</comment>
<evidence type="ECO:0000256" key="1">
    <source>
        <dbReference type="ARBA" id="ARBA00001966"/>
    </source>
</evidence>
<comment type="cofactor">
    <cofactor evidence="10">
        <name>[2Fe-2S] cluster</name>
        <dbReference type="ChEBI" id="CHEBI:190135"/>
    </cofactor>
</comment>
<dbReference type="GO" id="GO:0005758">
    <property type="term" value="C:mitochondrial intermembrane space"/>
    <property type="evidence" value="ECO:0007669"/>
    <property type="project" value="UniProtKB-SubCell"/>
</dbReference>
<evidence type="ECO:0000313" key="12">
    <source>
        <dbReference type="EMBL" id="GIX63948.1"/>
    </source>
</evidence>
<feature type="short sequence motif" description="Cx2C motif 1" evidence="10">
    <location>
        <begin position="219"/>
        <end position="222"/>
    </location>
</feature>
<comment type="caution">
    <text evidence="10">Lacks conserved residue(s) required for the propagation of feature annotation.</text>
</comment>
<dbReference type="GO" id="GO:0016226">
    <property type="term" value="P:iron-sulfur cluster assembly"/>
    <property type="evidence" value="ECO:0007669"/>
    <property type="project" value="UniProtKB-UniRule"/>
</dbReference>
<evidence type="ECO:0000256" key="9">
    <source>
        <dbReference type="ARBA" id="ARBA00023128"/>
    </source>
</evidence>
<protein>
    <recommendedName>
        <fullName evidence="10">Anamorsin homolog</fullName>
    </recommendedName>
    <alternativeName>
        <fullName evidence="10">Fe-S cluster assembly protein DRE2 homolog</fullName>
    </alternativeName>
</protein>
<sequence>MALSVLAVAPSNENLEKHLCFGLLHCKRGSVASSLLKLDNVLSSAATNLDSLSRGYDYISSRDISDKPLPDSSYDLVLFVADSDFCSSGEDASPLLEKYHDSLKANGTLTVLLPSNNANAPVLGKECMYSGFVDVTTFEHNGFTWVSGKRPNWKIGQPSAASGAVTVASLDNYIPSAPAPESCSTKPKACANCTCGRAERERAEAATLAADVDAPTSSCGNCYLGDAFRCASCPYRGLPAFTPGDKVVLD</sequence>
<feature type="binding site" evidence="10">
    <location>
        <position position="183"/>
    </location>
    <ligand>
        <name>[2Fe-2S] cluster</name>
        <dbReference type="ChEBI" id="CHEBI:190135"/>
    </ligand>
</feature>
<keyword evidence="9 10" id="KW-0496">Mitochondrion</keyword>
<dbReference type="SUPFAM" id="SSF53335">
    <property type="entry name" value="S-adenosyl-L-methionine-dependent methyltransferases"/>
    <property type="match status" value="1"/>
</dbReference>
<feature type="binding site" evidence="10">
    <location>
        <position position="195"/>
    </location>
    <ligand>
        <name>[2Fe-2S] cluster</name>
        <dbReference type="ChEBI" id="CHEBI:190135"/>
    </ligand>
</feature>
<comment type="function">
    <text evidence="10">Component of the cytosolic iron-sulfur (Fe-S) protein assembly (CIA) machinery. Required for the maturation of extramitochondrial Fe-S proteins. Part of an electron transfer chain functioning in an early step of cytosolic Fe-S biogenesis, facilitating the de novo assembly of a [4Fe-4S] cluster on the cytosolic Fe-S scaffold complex. Electrons are transferred from NADPH via a FAD- and FMN-containing diflavin oxidoreductase. Together with the diflavin oxidoreductase, also required for the assembly of the diferric tyrosyl radical cofactor of ribonucleotide reductase (RNR), probably by providing electrons for reduction during radical cofactor maturation in the catalytic small subunit.</text>
</comment>
<dbReference type="Pfam" id="PF05093">
    <property type="entry name" value="CIAPIN1"/>
    <property type="match status" value="1"/>
</dbReference>
<gene>
    <name evidence="12" type="ORF">BcabD6B2_33830</name>
</gene>
<evidence type="ECO:0000256" key="2">
    <source>
        <dbReference type="ARBA" id="ARBA00008169"/>
    </source>
</evidence>
<accession>A0AAV4LW07</accession>
<comment type="subcellular location">
    <subcellularLocation>
        <location evidence="10">Cytoplasm</location>
    </subcellularLocation>
    <subcellularLocation>
        <location evidence="10">Mitochondrion intermembrane space</location>
    </subcellularLocation>
</comment>
<comment type="caution">
    <text evidence="12">The sequence shown here is derived from an EMBL/GenBank/DDBJ whole genome shotgun (WGS) entry which is preliminary data.</text>
</comment>
<dbReference type="InterPro" id="IPR029063">
    <property type="entry name" value="SAM-dependent_MTases_sf"/>
</dbReference>
<feature type="binding site" evidence="10">
    <location>
        <position position="222"/>
    </location>
    <ligand>
        <name>[4Fe-4S] cluster</name>
        <dbReference type="ChEBI" id="CHEBI:49883"/>
    </ligand>
</feature>
<reference evidence="12 13" key="1">
    <citation type="submission" date="2021-06" db="EMBL/GenBank/DDBJ databases">
        <title>Genome sequence of Babesia caballi.</title>
        <authorList>
            <person name="Yamagishi J."/>
            <person name="Kidaka T."/>
            <person name="Ochi A."/>
        </authorList>
    </citation>
    <scope>NUCLEOTIDE SEQUENCE [LARGE SCALE GENOMIC DNA]</scope>
    <source>
        <strain evidence="12">USDA-D6B2</strain>
    </source>
</reference>
<dbReference type="AlphaFoldDB" id="A0AAV4LW07"/>
<evidence type="ECO:0000256" key="4">
    <source>
        <dbReference type="ARBA" id="ARBA00022490"/>
    </source>
</evidence>
<dbReference type="GO" id="GO:0051539">
    <property type="term" value="F:4 iron, 4 sulfur cluster binding"/>
    <property type="evidence" value="ECO:0007669"/>
    <property type="project" value="UniProtKB-KW"/>
</dbReference>
<feature type="domain" description="Anamorsin C-terminal" evidence="11">
    <location>
        <begin position="211"/>
        <end position="248"/>
    </location>
</feature>
<feature type="binding site" evidence="10">
    <location>
        <position position="193"/>
    </location>
    <ligand>
        <name>[2Fe-2S] cluster</name>
        <dbReference type="ChEBI" id="CHEBI:190135"/>
    </ligand>
</feature>
<comment type="cofactor">
    <cofactor evidence="1 10">
        <name>[4Fe-4S] cluster</name>
        <dbReference type="ChEBI" id="CHEBI:49883"/>
    </cofactor>
</comment>
<dbReference type="PANTHER" id="PTHR13273">
    <property type="entry name" value="ANAMORSIN"/>
    <property type="match status" value="1"/>
</dbReference>